<dbReference type="Gene3D" id="3.90.1170.50">
    <property type="entry name" value="Aldehyde oxidase/xanthine dehydrogenase, a/b hammerhead"/>
    <property type="match status" value="1"/>
</dbReference>
<gene>
    <name evidence="2" type="ORF">Prum_065680</name>
</gene>
<dbReference type="Pfam" id="PF02738">
    <property type="entry name" value="MoCoBD_1"/>
    <property type="match status" value="1"/>
</dbReference>
<dbReference type="AlphaFoldDB" id="A0A6V8LFS3"/>
<evidence type="ECO:0000259" key="1">
    <source>
        <dbReference type="SMART" id="SM01008"/>
    </source>
</evidence>
<protein>
    <submittedName>
        <fullName evidence="2">Oxidoreductase</fullName>
    </submittedName>
</protein>
<name>A0A6V8LFS3_9ACTN</name>
<feature type="domain" description="Aldehyde oxidase/xanthine dehydrogenase a/b hammerhead" evidence="1">
    <location>
        <begin position="132"/>
        <end position="204"/>
    </location>
</feature>
<keyword evidence="3" id="KW-1185">Reference proteome</keyword>
<dbReference type="EMBL" id="BLPG01000001">
    <property type="protein sequence ID" value="GFJ92926.1"/>
    <property type="molecule type" value="Genomic_DNA"/>
</dbReference>
<organism evidence="2 3">
    <name type="scientific">Phytohabitans rumicis</name>
    <dbReference type="NCBI Taxonomy" id="1076125"/>
    <lineage>
        <taxon>Bacteria</taxon>
        <taxon>Bacillati</taxon>
        <taxon>Actinomycetota</taxon>
        <taxon>Actinomycetes</taxon>
        <taxon>Micromonosporales</taxon>
        <taxon>Micromonosporaceae</taxon>
    </lineage>
</organism>
<dbReference type="InterPro" id="IPR052516">
    <property type="entry name" value="N-heterocyclic_Hydroxylase"/>
</dbReference>
<dbReference type="InterPro" id="IPR000674">
    <property type="entry name" value="Ald_Oxase/Xan_DH_a/b"/>
</dbReference>
<dbReference type="Gene3D" id="3.30.365.10">
    <property type="entry name" value="Aldehyde oxidase/xanthine dehydrogenase, molybdopterin binding domain"/>
    <property type="match status" value="4"/>
</dbReference>
<dbReference type="InterPro" id="IPR008274">
    <property type="entry name" value="AldOxase/xan_DH_MoCoBD1"/>
</dbReference>
<sequence>MGKVELGQGILTALAQIAAEELDVDLSRIRMLPASTVDGPDEGLTAGSMSVAVSGSALRQHCAGVRARLVTAAGLEPATAVVRDGAFGDTTYWALAAHVDLSATLAAPSSRSGGPRVVGTSAPRLDLPDKVTGRPRFVHDLRLPGQAYGRVVRPPSPGAVLLGVDTTADFYLDGRFLGVVAETEYAADRAAEALAKAARWHEEDTLPDEDDLPAYLRSGPVDSSTVDESGAPAPVARWLRASYSRPFLAHASMAPSCAVAAWDGDVVRVWTHSQGIYALRGAIAQALDIPAERVEVRHVEGAGSYGHNAADDAAFDAVLLARSVPGRPVQVRWSRRDELTWAPFGSAMTADVAAGLDADGTVATWSYDVWSQGHVARPGYAGSPGLLAAAHLAHPHELPPPADPPAQRGAGTARNAIPSYTFPHRRIRAHRALRAPLRSSSLRSLGAFLNVFAIESFMDELAEAAGRDPLDYRLAQLTDPRARAVLRAAAELGGWGSPDAEEGVGRGIGFARYKDHGAYCAVVAEVEAVHDIRVRRLAVAVDVGLVVNPDGVRNQIEGGAVQATSWTLKERVRFDRRRVTSVDWESYPILRFSEAPPVDVELLSRQEEPSVGAGEAAQGPTAAAIGNAVADALGVRVRDLPITPDRVLAAIS</sequence>
<dbReference type="SMART" id="SM01008">
    <property type="entry name" value="Ald_Xan_dh_C"/>
    <property type="match status" value="1"/>
</dbReference>
<comment type="caution">
    <text evidence="2">The sequence shown here is derived from an EMBL/GenBank/DDBJ whole genome shotgun (WGS) entry which is preliminary data.</text>
</comment>
<accession>A0A6V8LFS3</accession>
<reference evidence="2 3" key="2">
    <citation type="submission" date="2020-03" db="EMBL/GenBank/DDBJ databases">
        <authorList>
            <person name="Ichikawa N."/>
            <person name="Kimura A."/>
            <person name="Kitahashi Y."/>
            <person name="Uohara A."/>
        </authorList>
    </citation>
    <scope>NUCLEOTIDE SEQUENCE [LARGE SCALE GENOMIC DNA]</scope>
    <source>
        <strain evidence="2 3">NBRC 108638</strain>
    </source>
</reference>
<dbReference type="InterPro" id="IPR046867">
    <property type="entry name" value="AldOxase/xan_DH_MoCoBD2"/>
</dbReference>
<dbReference type="Pfam" id="PF20256">
    <property type="entry name" value="MoCoBD_2"/>
    <property type="match status" value="2"/>
</dbReference>
<reference evidence="2 3" key="1">
    <citation type="submission" date="2020-03" db="EMBL/GenBank/DDBJ databases">
        <title>Whole genome shotgun sequence of Phytohabitans rumicis NBRC 108638.</title>
        <authorList>
            <person name="Komaki H."/>
            <person name="Tamura T."/>
        </authorList>
    </citation>
    <scope>NUCLEOTIDE SEQUENCE [LARGE SCALE GENOMIC DNA]</scope>
    <source>
        <strain evidence="2 3">NBRC 108638</strain>
    </source>
</reference>
<evidence type="ECO:0000313" key="2">
    <source>
        <dbReference type="EMBL" id="GFJ92926.1"/>
    </source>
</evidence>
<dbReference type="PANTHER" id="PTHR47495:SF1">
    <property type="entry name" value="BLL3820 PROTEIN"/>
    <property type="match status" value="1"/>
</dbReference>
<dbReference type="GO" id="GO:0016491">
    <property type="term" value="F:oxidoreductase activity"/>
    <property type="evidence" value="ECO:0007669"/>
    <property type="project" value="InterPro"/>
</dbReference>
<dbReference type="SUPFAM" id="SSF56003">
    <property type="entry name" value="Molybdenum cofactor-binding domain"/>
    <property type="match status" value="2"/>
</dbReference>
<dbReference type="InterPro" id="IPR037165">
    <property type="entry name" value="AldOxase/xan_DH_Mopterin-bd_sf"/>
</dbReference>
<dbReference type="PANTHER" id="PTHR47495">
    <property type="entry name" value="ALDEHYDE DEHYDROGENASE"/>
    <property type="match status" value="1"/>
</dbReference>
<proteinExistence type="predicted"/>
<dbReference type="Proteomes" id="UP000482960">
    <property type="component" value="Unassembled WGS sequence"/>
</dbReference>
<evidence type="ECO:0000313" key="3">
    <source>
        <dbReference type="Proteomes" id="UP000482960"/>
    </source>
</evidence>